<dbReference type="RefSeq" id="WP_014576194.1">
    <property type="nucleotide sequence ID" value="NZ_CBDIPR010000001.1"/>
</dbReference>
<dbReference type="GeneID" id="78559279"/>
<sequence length="102" mass="11386">MPAKTDSRGGDISTWERHGQTIIAGLILGAIIWVGKSVTDLTNTMGVVVNRLDTLEASIATMDERFDKYQTKAEAASQRENMRLINQILEGRIEGLERKVRQ</sequence>
<dbReference type="Proteomes" id="UP000683442">
    <property type="component" value="Chromosome"/>
</dbReference>
<feature type="coiled-coil region" evidence="1">
    <location>
        <begin position="52"/>
        <end position="99"/>
    </location>
</feature>
<keyword evidence="1" id="KW-0175">Coiled coil</keyword>
<reference evidence="2 3" key="1">
    <citation type="submission" date="2021-06" db="EMBL/GenBank/DDBJ databases">
        <title>Microbial metabolic specificity influences pelagic lipid remineralization.</title>
        <authorList>
            <person name="Behrendt L."/>
            <person name="Hunter J.E."/>
            <person name="Alcolombri U."/>
            <person name="Smriga S."/>
            <person name="Mincer T."/>
            <person name="Lowenstein D.P."/>
            <person name="Peaudecerf F.J."/>
            <person name="Fernandez V.I."/>
            <person name="Fredricks H."/>
            <person name="Almblad H."/>
            <person name="Harrison J.J."/>
            <person name="Stocker R."/>
            <person name="Van Mooy B.A.S."/>
        </authorList>
    </citation>
    <scope>NUCLEOTIDE SEQUENCE [LARGE SCALE GENOMIC DNA]</scope>
    <source>
        <strain evidence="2 3">HP15-B</strain>
    </source>
</reference>
<dbReference type="EMBL" id="CP076686">
    <property type="protein sequence ID" value="QWV14431.1"/>
    <property type="molecule type" value="Genomic_DNA"/>
</dbReference>
<evidence type="ECO:0000313" key="3">
    <source>
        <dbReference type="Proteomes" id="UP000683442"/>
    </source>
</evidence>
<organism evidence="2 3">
    <name type="scientific">Marinobacter adhaerens</name>
    <dbReference type="NCBI Taxonomy" id="1033846"/>
    <lineage>
        <taxon>Bacteria</taxon>
        <taxon>Pseudomonadati</taxon>
        <taxon>Pseudomonadota</taxon>
        <taxon>Gammaproteobacteria</taxon>
        <taxon>Pseudomonadales</taxon>
        <taxon>Marinobacteraceae</taxon>
        <taxon>Marinobacter</taxon>
    </lineage>
</organism>
<evidence type="ECO:0000256" key="1">
    <source>
        <dbReference type="SAM" id="Coils"/>
    </source>
</evidence>
<evidence type="ECO:0000313" key="2">
    <source>
        <dbReference type="EMBL" id="QWV14431.1"/>
    </source>
</evidence>
<accession>A0ABX8IM95</accession>
<protein>
    <submittedName>
        <fullName evidence="2">Uncharacterized protein</fullName>
    </submittedName>
</protein>
<gene>
    <name evidence="2" type="ORF">KQ249_07510</name>
</gene>
<proteinExistence type="predicted"/>
<name>A0ABX8IM95_9GAMM</name>
<keyword evidence="3" id="KW-1185">Reference proteome</keyword>